<name>A0A4Q4T7S8_9PEZI</name>
<reference evidence="2 3" key="1">
    <citation type="submission" date="2018-06" db="EMBL/GenBank/DDBJ databases">
        <title>Complete Genomes of Monosporascus.</title>
        <authorList>
            <person name="Robinson A.J."/>
            <person name="Natvig D.O."/>
        </authorList>
    </citation>
    <scope>NUCLEOTIDE SEQUENCE [LARGE SCALE GENOMIC DNA]</scope>
    <source>
        <strain evidence="2 3">CBS 110550</strain>
    </source>
</reference>
<evidence type="ECO:0000256" key="1">
    <source>
        <dbReference type="ARBA" id="ARBA00023242"/>
    </source>
</evidence>
<dbReference type="OrthoDB" id="5386330at2759"/>
<keyword evidence="3" id="KW-1185">Reference proteome</keyword>
<dbReference type="InterPro" id="IPR021858">
    <property type="entry name" value="Fun_TF"/>
</dbReference>
<evidence type="ECO:0000313" key="2">
    <source>
        <dbReference type="EMBL" id="RYP02516.1"/>
    </source>
</evidence>
<accession>A0A4Q4T7S8</accession>
<organism evidence="2 3">
    <name type="scientific">Monosporascus ibericus</name>
    <dbReference type="NCBI Taxonomy" id="155417"/>
    <lineage>
        <taxon>Eukaryota</taxon>
        <taxon>Fungi</taxon>
        <taxon>Dikarya</taxon>
        <taxon>Ascomycota</taxon>
        <taxon>Pezizomycotina</taxon>
        <taxon>Sordariomycetes</taxon>
        <taxon>Xylariomycetidae</taxon>
        <taxon>Xylariales</taxon>
        <taxon>Xylariales incertae sedis</taxon>
        <taxon>Monosporascus</taxon>
    </lineage>
</organism>
<sequence>MLSVDLLLFTVVDWQHHFNAIIAMMKLLGGLRTAYRTMPLARSTLVVIIVHETFGNTTSPYCDQLTTITNSGMVDDISEIYGDGVLPVYPGTLCPRKLLLNVLGINELRQQAANPTAKAGPGQPTAGDLLEQIHDFSPVDWINGKATTTSKQEWLLIGSTYQSAVALYCIMSLQSLSILPSALYITAMDAAHYERLMQLLKQALKYPHLKYCLMWPLIVAGARAVYGSADDRKFVDEQFKELSRVGGTALPLTARAALKRFWASGKTGWDDCFDKPYIFAA</sequence>
<comment type="caution">
    <text evidence="2">The sequence shown here is derived from an EMBL/GenBank/DDBJ whole genome shotgun (WGS) entry which is preliminary data.</text>
</comment>
<dbReference type="EMBL" id="QJNU01000314">
    <property type="protein sequence ID" value="RYP02516.1"/>
    <property type="molecule type" value="Genomic_DNA"/>
</dbReference>
<keyword evidence="1" id="KW-0539">Nucleus</keyword>
<dbReference type="AlphaFoldDB" id="A0A4Q4T7S8"/>
<protein>
    <submittedName>
        <fullName evidence="2">Uncharacterized protein</fullName>
    </submittedName>
</protein>
<gene>
    <name evidence="2" type="ORF">DL764_005760</name>
</gene>
<evidence type="ECO:0000313" key="3">
    <source>
        <dbReference type="Proteomes" id="UP000293360"/>
    </source>
</evidence>
<proteinExistence type="predicted"/>
<dbReference type="Proteomes" id="UP000293360">
    <property type="component" value="Unassembled WGS sequence"/>
</dbReference>
<dbReference type="Pfam" id="PF11951">
    <property type="entry name" value="Fungal_trans_2"/>
    <property type="match status" value="1"/>
</dbReference>